<dbReference type="EMBL" id="QLSV01000016">
    <property type="protein sequence ID" value="RAR46638.1"/>
    <property type="molecule type" value="Genomic_DNA"/>
</dbReference>
<comment type="caution">
    <text evidence="5">The sequence shown here is derived from an EMBL/GenBank/DDBJ whole genome shotgun (WGS) entry which is preliminary data.</text>
</comment>
<dbReference type="InterPro" id="IPR012338">
    <property type="entry name" value="Beta-lactam/transpept-like"/>
</dbReference>
<dbReference type="Pfam" id="PF00144">
    <property type="entry name" value="Beta-lactamase"/>
    <property type="match status" value="1"/>
</dbReference>
<dbReference type="PANTHER" id="PTHR43283:SF7">
    <property type="entry name" value="BETA-LACTAMASE-RELATED DOMAIN-CONTAINING PROTEIN"/>
    <property type="match status" value="1"/>
</dbReference>
<evidence type="ECO:0000313" key="5">
    <source>
        <dbReference type="EMBL" id="RAR46638.1"/>
    </source>
</evidence>
<reference evidence="5 6" key="1">
    <citation type="submission" date="2018-06" db="EMBL/GenBank/DDBJ databases">
        <title>Genomic Encyclopedia of Type Strains, Phase III (KMG-III): the genomes of soil and plant-associated and newly described type strains.</title>
        <authorList>
            <person name="Whitman W."/>
        </authorList>
    </citation>
    <scope>NUCLEOTIDE SEQUENCE [LARGE SCALE GENOMIC DNA]</scope>
    <source>
        <strain evidence="5 6">CGMCC 1.12504</strain>
    </source>
</reference>
<dbReference type="InterPro" id="IPR050789">
    <property type="entry name" value="Diverse_Enzym_Activities"/>
</dbReference>
<feature type="chain" id="PRO_5016276444" evidence="2">
    <location>
        <begin position="19"/>
        <end position="429"/>
    </location>
</feature>
<protein>
    <submittedName>
        <fullName evidence="5">Putative secreted protein (Por secretion system target)</fullName>
    </submittedName>
</protein>
<evidence type="ECO:0000313" key="6">
    <source>
        <dbReference type="Proteomes" id="UP000249518"/>
    </source>
</evidence>
<keyword evidence="1 2" id="KW-0732">Signal</keyword>
<dbReference type="Pfam" id="PF18962">
    <property type="entry name" value="Por_Secre_tail"/>
    <property type="match status" value="1"/>
</dbReference>
<organism evidence="5 6">
    <name type="scientific">Flavobacterium lacus</name>
    <dbReference type="NCBI Taxonomy" id="1353778"/>
    <lineage>
        <taxon>Bacteria</taxon>
        <taxon>Pseudomonadati</taxon>
        <taxon>Bacteroidota</taxon>
        <taxon>Flavobacteriia</taxon>
        <taxon>Flavobacteriales</taxon>
        <taxon>Flavobacteriaceae</taxon>
        <taxon>Flavobacterium</taxon>
    </lineage>
</organism>
<feature type="domain" description="Beta-lactamase-related" evidence="3">
    <location>
        <begin position="60"/>
        <end position="321"/>
    </location>
</feature>
<dbReference type="OrthoDB" id="1185352at2"/>
<keyword evidence="6" id="KW-1185">Reference proteome</keyword>
<evidence type="ECO:0000259" key="4">
    <source>
        <dbReference type="Pfam" id="PF18962"/>
    </source>
</evidence>
<evidence type="ECO:0000259" key="3">
    <source>
        <dbReference type="Pfam" id="PF00144"/>
    </source>
</evidence>
<dbReference type="InterPro" id="IPR001466">
    <property type="entry name" value="Beta-lactam-related"/>
</dbReference>
<dbReference type="AlphaFoldDB" id="A0A328WTD0"/>
<feature type="domain" description="Secretion system C-terminal sorting" evidence="4">
    <location>
        <begin position="361"/>
        <end position="427"/>
    </location>
</feature>
<dbReference type="InterPro" id="IPR026444">
    <property type="entry name" value="Secre_tail"/>
</dbReference>
<gene>
    <name evidence="5" type="ORF">B0I10_11642</name>
</gene>
<accession>A0A328WTD0</accession>
<name>A0A328WTD0_9FLAO</name>
<dbReference type="SUPFAM" id="SSF56601">
    <property type="entry name" value="beta-lactamase/transpeptidase-like"/>
    <property type="match status" value="1"/>
</dbReference>
<feature type="signal peptide" evidence="2">
    <location>
        <begin position="1"/>
        <end position="18"/>
    </location>
</feature>
<dbReference type="PANTHER" id="PTHR43283">
    <property type="entry name" value="BETA-LACTAMASE-RELATED"/>
    <property type="match status" value="1"/>
</dbReference>
<proteinExistence type="predicted"/>
<dbReference type="Gene3D" id="3.40.710.10">
    <property type="entry name" value="DD-peptidase/beta-lactamase superfamily"/>
    <property type="match status" value="1"/>
</dbReference>
<dbReference type="RefSeq" id="WP_112087128.1">
    <property type="nucleotide sequence ID" value="NZ_QLSV01000016.1"/>
</dbReference>
<dbReference type="Proteomes" id="UP000249518">
    <property type="component" value="Unassembled WGS sequence"/>
</dbReference>
<evidence type="ECO:0000256" key="1">
    <source>
        <dbReference type="ARBA" id="ARBA00022729"/>
    </source>
</evidence>
<sequence length="429" mass="48291">MKNLSFFLLLGCSTVVWGQEIYFPPTTGTTWETTSPSTLDYCPEKIEALYTFLEENQSKAFLLLKDGKIVLEQYFDGFQPTDNWYWASAGKTITAFTVGIAQQEGLLSIEDPSADYLGEGWTTAPLEKEQLITVKNQLSMTTGLDYTVPNLGCTEPSCLLYLADAGEQWYYHNAPYTILDEVIEAATATTLNQYFSQKVRIPIGMNGAFLPVEENNVYFSTPRSMARFGLLMLNEGNWGTTPIMTDATYFNEMINTSQSLNLSYGYLWWLNGKSSYKVPGTTATFPGFLIPNAPADTYLAAGKNGQFLSITPSEGLVWIRMGDSPDDLPVPFLLNNQIWDKINDLVCPLSTDDVAKDKWQIFPNPVVNELTIQHADNLSYTWALFSQSLQFVQRGDQFSSPDFSDYAKGLYWIKIQSEKDVIWKKVVKN</sequence>
<evidence type="ECO:0000256" key="2">
    <source>
        <dbReference type="SAM" id="SignalP"/>
    </source>
</evidence>
<dbReference type="NCBIfam" id="TIGR04183">
    <property type="entry name" value="Por_Secre_tail"/>
    <property type="match status" value="1"/>
</dbReference>